<dbReference type="PRINTS" id="PR01179">
    <property type="entry name" value="ODADCRBXLASE"/>
</dbReference>
<dbReference type="PRINTS" id="PR01182">
    <property type="entry name" value="ORNDCRBXLASE"/>
</dbReference>
<accession>A0A450T0F4</accession>
<feature type="active site" description="Proton donor" evidence="8">
    <location>
        <position position="373"/>
    </location>
</feature>
<proteinExistence type="inferred from homology"/>
<dbReference type="InterPro" id="IPR022644">
    <property type="entry name" value="De-COase2_N"/>
</dbReference>
<feature type="modified residue" description="N6-(pyridoxal phosphate)lysine" evidence="8">
    <location>
        <position position="102"/>
    </location>
</feature>
<dbReference type="CDD" id="cd00622">
    <property type="entry name" value="PLPDE_III_ODC"/>
    <property type="match status" value="1"/>
</dbReference>
<evidence type="ECO:0000256" key="5">
    <source>
        <dbReference type="ARBA" id="ARBA00034115"/>
    </source>
</evidence>
<dbReference type="SUPFAM" id="SSF50621">
    <property type="entry name" value="Alanine racemase C-terminal domain-like"/>
    <property type="match status" value="1"/>
</dbReference>
<evidence type="ECO:0000256" key="2">
    <source>
        <dbReference type="ARBA" id="ARBA00008872"/>
    </source>
</evidence>
<evidence type="ECO:0000256" key="8">
    <source>
        <dbReference type="PIRSR" id="PIRSR600183-50"/>
    </source>
</evidence>
<dbReference type="PANTHER" id="PTHR11482">
    <property type="entry name" value="ARGININE/DIAMINOPIMELATE/ORNITHINE DECARBOXYLASE"/>
    <property type="match status" value="1"/>
</dbReference>
<comment type="pathway">
    <text evidence="5">Amine and polyamine biosynthesis; putrescine biosynthesis via L-ornithine pathway; putrescine from L-ornithine: step 1/1.</text>
</comment>
<evidence type="ECO:0000259" key="9">
    <source>
        <dbReference type="Pfam" id="PF02784"/>
    </source>
</evidence>
<dbReference type="InterPro" id="IPR029066">
    <property type="entry name" value="PLP-binding_barrel"/>
</dbReference>
<dbReference type="EC" id="4.1.1.17" evidence="6"/>
<evidence type="ECO:0000256" key="3">
    <source>
        <dbReference type="ARBA" id="ARBA00022898"/>
    </source>
</evidence>
<protein>
    <recommendedName>
        <fullName evidence="6">ornithine decarboxylase</fullName>
        <ecNumber evidence="6">4.1.1.17</ecNumber>
    </recommendedName>
</protein>
<keyword evidence="3 8" id="KW-0663">Pyridoxal phosphate</keyword>
<comment type="cofactor">
    <cofactor evidence="1 8">
        <name>pyridoxal 5'-phosphate</name>
        <dbReference type="ChEBI" id="CHEBI:597326"/>
    </cofactor>
</comment>
<evidence type="ECO:0000256" key="6">
    <source>
        <dbReference type="ARBA" id="ARBA00034138"/>
    </source>
</evidence>
<evidence type="ECO:0000256" key="1">
    <source>
        <dbReference type="ARBA" id="ARBA00001933"/>
    </source>
</evidence>
<keyword evidence="4" id="KW-0456">Lyase</keyword>
<dbReference type="Pfam" id="PF02784">
    <property type="entry name" value="Orn_Arg_deC_N"/>
    <property type="match status" value="1"/>
</dbReference>
<dbReference type="EMBL" id="CAADEX010000086">
    <property type="protein sequence ID" value="VFJ59785.1"/>
    <property type="molecule type" value="Genomic_DNA"/>
</dbReference>
<comment type="catalytic activity">
    <reaction evidence="7">
        <text>L-ornithine + H(+) = putrescine + CO2</text>
        <dbReference type="Rhea" id="RHEA:22964"/>
        <dbReference type="ChEBI" id="CHEBI:15378"/>
        <dbReference type="ChEBI" id="CHEBI:16526"/>
        <dbReference type="ChEBI" id="CHEBI:46911"/>
        <dbReference type="ChEBI" id="CHEBI:326268"/>
        <dbReference type="EC" id="4.1.1.17"/>
    </reaction>
</comment>
<name>A0A450T0F4_9GAMM</name>
<dbReference type="InterPro" id="IPR000183">
    <property type="entry name" value="Orn/DAP/Arg_de-COase"/>
</dbReference>
<dbReference type="PANTHER" id="PTHR11482:SF6">
    <property type="entry name" value="ORNITHINE DECARBOXYLASE 1-RELATED"/>
    <property type="match status" value="1"/>
</dbReference>
<evidence type="ECO:0000256" key="7">
    <source>
        <dbReference type="ARBA" id="ARBA00049127"/>
    </source>
</evidence>
<dbReference type="AlphaFoldDB" id="A0A450T0F4"/>
<reference evidence="10" key="1">
    <citation type="submission" date="2019-02" db="EMBL/GenBank/DDBJ databases">
        <authorList>
            <person name="Gruber-Vodicka R. H."/>
            <person name="Seah K. B. B."/>
        </authorList>
    </citation>
    <scope>NUCLEOTIDE SEQUENCE</scope>
    <source>
        <strain evidence="10">BECK_DK47</strain>
    </source>
</reference>
<dbReference type="FunFam" id="3.20.20.10:FF:000008">
    <property type="entry name" value="Ornithine decarboxylase"/>
    <property type="match status" value="1"/>
</dbReference>
<comment type="similarity">
    <text evidence="2">Belongs to the Orn/Lys/Arg decarboxylase class-II family.</text>
</comment>
<sequence length="422" mass="46195">MRGKLLLPRRSVLPWDDRREAGASRDRVPKLKLGYETNSSACTFTPTQETPLQTMNRADTELSRLVAEHGSPLVTISRRTLTENLRRLEAALPGIRMHYAVKANPQREILDALAKAGSRFDIASLGELARVSEFEDDPRSILYTNPIKAFPEIKKAHEAGIDTFFYDNLSELDKIAQAAPGARVMLRLGVDNPNCVVDLGAKFGCPHDEAESLLLAALERGLDARGLCFHVGSQTSIPVPYLQMAVVCRALFNKMALAGHPLRTLDIGGGFPVSYKTPMMDVEDFCKPIRETLGGYFPNTEIIAEPGRAISASAATLVTRVIGKSRRRGITWYYLDDGLYGTLSGLVFDKTNYAFDCLKTGNREPCVLAGPTCDSFDVISRDEFLPPLEIGDSIIVRNVGAYATATATAFNDVPAAKVLVVE</sequence>
<feature type="domain" description="Orn/DAP/Arg decarboxylase 2 N-terminal" evidence="9">
    <location>
        <begin position="80"/>
        <end position="312"/>
    </location>
</feature>
<dbReference type="InterPro" id="IPR002433">
    <property type="entry name" value="Orn_de-COase"/>
</dbReference>
<dbReference type="GO" id="GO:0033387">
    <property type="term" value="P:putrescine biosynthetic process from arginine, via ornithine"/>
    <property type="evidence" value="ECO:0007669"/>
    <property type="project" value="TreeGrafter"/>
</dbReference>
<dbReference type="InterPro" id="IPR009006">
    <property type="entry name" value="Ala_racemase/Decarboxylase_C"/>
</dbReference>
<evidence type="ECO:0000313" key="10">
    <source>
        <dbReference type="EMBL" id="VFJ59785.1"/>
    </source>
</evidence>
<dbReference type="InterPro" id="IPR022653">
    <property type="entry name" value="De-COase2_pyr-phos_BS"/>
</dbReference>
<dbReference type="Gene3D" id="2.40.37.10">
    <property type="entry name" value="Lyase, Ornithine Decarboxylase, Chain A, domain 1"/>
    <property type="match status" value="1"/>
</dbReference>
<evidence type="ECO:0000256" key="4">
    <source>
        <dbReference type="ARBA" id="ARBA00023239"/>
    </source>
</evidence>
<gene>
    <name evidence="10" type="ORF">BECKDK2373B_GA0170837_10866</name>
</gene>
<dbReference type="GO" id="GO:0005737">
    <property type="term" value="C:cytoplasm"/>
    <property type="evidence" value="ECO:0007669"/>
    <property type="project" value="TreeGrafter"/>
</dbReference>
<dbReference type="PROSITE" id="PS00878">
    <property type="entry name" value="ODR_DC_2_1"/>
    <property type="match status" value="1"/>
</dbReference>
<dbReference type="GO" id="GO:0004586">
    <property type="term" value="F:ornithine decarboxylase activity"/>
    <property type="evidence" value="ECO:0007669"/>
    <property type="project" value="UniProtKB-EC"/>
</dbReference>
<organism evidence="10">
    <name type="scientific">Candidatus Kentrum sp. DK</name>
    <dbReference type="NCBI Taxonomy" id="2126562"/>
    <lineage>
        <taxon>Bacteria</taxon>
        <taxon>Pseudomonadati</taxon>
        <taxon>Pseudomonadota</taxon>
        <taxon>Gammaproteobacteria</taxon>
        <taxon>Candidatus Kentrum</taxon>
    </lineage>
</organism>
<dbReference type="Gene3D" id="3.20.20.10">
    <property type="entry name" value="Alanine racemase"/>
    <property type="match status" value="1"/>
</dbReference>
<dbReference type="SUPFAM" id="SSF51419">
    <property type="entry name" value="PLP-binding barrel"/>
    <property type="match status" value="1"/>
</dbReference>